<evidence type="ECO:0000256" key="4">
    <source>
        <dbReference type="RuleBase" id="RU000487"/>
    </source>
</evidence>
<name>Q0TZH8_PHANO</name>
<dbReference type="SUPFAM" id="SSF53067">
    <property type="entry name" value="Actin-like ATPase domain"/>
    <property type="match status" value="2"/>
</dbReference>
<dbReference type="InParanoid" id="Q0TZH8"/>
<sequence length="497" mass="53860">MHAGREKTRSATCQSDSTRLQLQFPAICSHFRRRQGRSGASLIRVQPTSSTNLRYPTTLPKTPLRFARAPIPSPTGPLEQLLAIDHLRGQSQRWRPKPPPLSWTSFAGNDSPSFVFPTAIATKGPTGGSGGSGSGRPAVANKPSFLTGGAGPGGHLSGKRGTEDLDFFIGDEALAAAGGAGYGINYPISRPIADKEQPLNPPENREATAEIMFESFNVAGLYIAVQAVLALAASWTSSKVQDRSLTGTVIDSGAGVTHVIPVAEGYVIGSSIKSVPIAGRDITNFVQSLLRERGEPDSSLQTAERIKEEYCYVCPDIVKEFARFDRESDDRFKKHTVNYPNGKTTVVDVGYERFLAPEIFFNPEIYSSDFLTPLPTIVDNVIQTSPIDVRRGLYKNIVLSGGSTLYKDFGRRLQRDIRHLVDARIKASEARSGGAKSGGLEVSVITHKRQRHGPWFGGSLLGQTPEFKSYCHTKAEYDEIGPSIVRRFALLGGPGST</sequence>
<keyword evidence="2" id="KW-0067">ATP-binding</keyword>
<accession>Q0TZH8</accession>
<dbReference type="STRING" id="321614.Q0TZH8"/>
<dbReference type="Gene3D" id="3.30.420.40">
    <property type="match status" value="3"/>
</dbReference>
<feature type="region of interest" description="Disordered" evidence="5">
    <location>
        <begin position="121"/>
        <end position="157"/>
    </location>
</feature>
<dbReference type="GO" id="GO:0030041">
    <property type="term" value="P:actin filament polymerization"/>
    <property type="evidence" value="ECO:0007669"/>
    <property type="project" value="EnsemblFungi"/>
</dbReference>
<dbReference type="VEuPathDB" id="FungiDB:JI435_149920"/>
<dbReference type="SMART" id="SM00268">
    <property type="entry name" value="ACTIN"/>
    <property type="match status" value="1"/>
</dbReference>
<dbReference type="AlphaFoldDB" id="Q0TZH8"/>
<evidence type="ECO:0000256" key="1">
    <source>
        <dbReference type="ARBA" id="ARBA00022741"/>
    </source>
</evidence>
<dbReference type="RefSeq" id="XP_001805157.1">
    <property type="nucleotide sequence ID" value="XM_001805105.1"/>
</dbReference>
<dbReference type="GO" id="GO:0051015">
    <property type="term" value="F:actin filament binding"/>
    <property type="evidence" value="ECO:0007669"/>
    <property type="project" value="EnsemblFungi"/>
</dbReference>
<dbReference type="FunCoup" id="Q0TZH8">
    <property type="interactions" value="688"/>
</dbReference>
<dbReference type="GeneID" id="5982085"/>
<keyword evidence="1" id="KW-0547">Nucleotide-binding</keyword>
<comment type="similarity">
    <text evidence="4">Belongs to the actin family.</text>
</comment>
<protein>
    <recommendedName>
        <fullName evidence="8">Actin-related protein 3</fullName>
    </recommendedName>
</protein>
<dbReference type="Proteomes" id="UP000001055">
    <property type="component" value="Unassembled WGS sequence"/>
</dbReference>
<feature type="compositionally biased region" description="Gly residues" evidence="5">
    <location>
        <begin position="125"/>
        <end position="134"/>
    </location>
</feature>
<gene>
    <name evidence="6" type="ORF">SNOG_14992</name>
</gene>
<dbReference type="GO" id="GO:0044396">
    <property type="term" value="P:actin cortical patch organization"/>
    <property type="evidence" value="ECO:0007669"/>
    <property type="project" value="EnsemblFungi"/>
</dbReference>
<dbReference type="PANTHER" id="PTHR11937">
    <property type="entry name" value="ACTIN"/>
    <property type="match status" value="1"/>
</dbReference>
<evidence type="ECO:0000256" key="2">
    <source>
        <dbReference type="ARBA" id="ARBA00022840"/>
    </source>
</evidence>
<dbReference type="KEGG" id="pno:SNOG_14992"/>
<keyword evidence="3" id="KW-0009">Actin-binding</keyword>
<reference evidence="7" key="1">
    <citation type="journal article" date="2007" name="Plant Cell">
        <title>Dothideomycete-plant interactions illuminated by genome sequencing and EST analysis of the wheat pathogen Stagonospora nodorum.</title>
        <authorList>
            <person name="Hane J.K."/>
            <person name="Lowe R.G."/>
            <person name="Solomon P.S."/>
            <person name="Tan K.C."/>
            <person name="Schoch C.L."/>
            <person name="Spatafora J.W."/>
            <person name="Crous P.W."/>
            <person name="Kodira C."/>
            <person name="Birren B.W."/>
            <person name="Galagan J.E."/>
            <person name="Torriani S.F."/>
            <person name="McDonald B.A."/>
            <person name="Oliver R.P."/>
        </authorList>
    </citation>
    <scope>NUCLEOTIDE SEQUENCE [LARGE SCALE GENOMIC DNA]</scope>
    <source>
        <strain evidence="7">SN15 / ATCC MYA-4574 / FGSC 10173</strain>
    </source>
</reference>
<dbReference type="FunFam" id="3.90.640.10:FF:000006">
    <property type="entry name" value="Actin-related protein 3 (ARP3)"/>
    <property type="match status" value="1"/>
</dbReference>
<evidence type="ECO:0000313" key="6">
    <source>
        <dbReference type="EMBL" id="EAT77535.2"/>
    </source>
</evidence>
<dbReference type="GO" id="GO:0032153">
    <property type="term" value="C:cell division site"/>
    <property type="evidence" value="ECO:0007669"/>
    <property type="project" value="EnsemblFungi"/>
</dbReference>
<dbReference type="EMBL" id="CH445359">
    <property type="protein sequence ID" value="EAT77535.2"/>
    <property type="molecule type" value="Genomic_DNA"/>
</dbReference>
<dbReference type="Pfam" id="PF00022">
    <property type="entry name" value="Actin"/>
    <property type="match status" value="2"/>
</dbReference>
<dbReference type="InterPro" id="IPR043129">
    <property type="entry name" value="ATPase_NBD"/>
</dbReference>
<dbReference type="GO" id="GO:0034314">
    <property type="term" value="P:Arp2/3 complex-mediated actin nucleation"/>
    <property type="evidence" value="ECO:0000318"/>
    <property type="project" value="GO_Central"/>
</dbReference>
<dbReference type="Gene3D" id="3.90.640.10">
    <property type="entry name" value="Actin, Chain A, domain 4"/>
    <property type="match status" value="1"/>
</dbReference>
<dbReference type="InterPro" id="IPR004000">
    <property type="entry name" value="Actin"/>
</dbReference>
<dbReference type="GO" id="GO:0051285">
    <property type="term" value="C:cell cortex of cell tip"/>
    <property type="evidence" value="ECO:0007669"/>
    <property type="project" value="EnsemblFungi"/>
</dbReference>
<evidence type="ECO:0000256" key="5">
    <source>
        <dbReference type="SAM" id="MobiDB-lite"/>
    </source>
</evidence>
<evidence type="ECO:0000256" key="3">
    <source>
        <dbReference type="ARBA" id="ARBA00023203"/>
    </source>
</evidence>
<dbReference type="GO" id="GO:0030479">
    <property type="term" value="C:actin cortical patch"/>
    <property type="evidence" value="ECO:0000318"/>
    <property type="project" value="GO_Central"/>
</dbReference>
<dbReference type="HOGENOM" id="CLU_027965_3_0_1"/>
<dbReference type="GO" id="GO:0005885">
    <property type="term" value="C:Arp2/3 protein complex"/>
    <property type="evidence" value="ECO:0000318"/>
    <property type="project" value="GO_Central"/>
</dbReference>
<proteinExistence type="inferred from homology"/>
<evidence type="ECO:0000313" key="7">
    <source>
        <dbReference type="Proteomes" id="UP000001055"/>
    </source>
</evidence>
<dbReference type="GO" id="GO:0005524">
    <property type="term" value="F:ATP binding"/>
    <property type="evidence" value="ECO:0007669"/>
    <property type="project" value="UniProtKB-KW"/>
</dbReference>
<organism evidence="6 7">
    <name type="scientific">Phaeosphaeria nodorum (strain SN15 / ATCC MYA-4574 / FGSC 10173)</name>
    <name type="common">Glume blotch fungus</name>
    <name type="synonym">Parastagonospora nodorum</name>
    <dbReference type="NCBI Taxonomy" id="321614"/>
    <lineage>
        <taxon>Eukaryota</taxon>
        <taxon>Fungi</taxon>
        <taxon>Dikarya</taxon>
        <taxon>Ascomycota</taxon>
        <taxon>Pezizomycotina</taxon>
        <taxon>Dothideomycetes</taxon>
        <taxon>Pleosporomycetidae</taxon>
        <taxon>Pleosporales</taxon>
        <taxon>Pleosporineae</taxon>
        <taxon>Phaeosphaeriaceae</taxon>
        <taxon>Parastagonospora</taxon>
    </lineage>
</organism>
<dbReference type="CDD" id="cd10221">
    <property type="entry name" value="ASKHA_NBD_Arp3-like"/>
    <property type="match status" value="1"/>
</dbReference>
<evidence type="ECO:0008006" key="8">
    <source>
        <dbReference type="Google" id="ProtNLM"/>
    </source>
</evidence>
<dbReference type="eggNOG" id="KOG0678">
    <property type="taxonomic scope" value="Eukaryota"/>
</dbReference>